<organism evidence="10 11">
    <name type="scientific">Reinekea marina</name>
    <dbReference type="NCBI Taxonomy" id="1310421"/>
    <lineage>
        <taxon>Bacteria</taxon>
        <taxon>Pseudomonadati</taxon>
        <taxon>Pseudomonadota</taxon>
        <taxon>Gammaproteobacteria</taxon>
        <taxon>Oceanospirillales</taxon>
        <taxon>Saccharospirillaceae</taxon>
        <taxon>Reinekea</taxon>
    </lineage>
</organism>
<dbReference type="RefSeq" id="WP_290282836.1">
    <property type="nucleotide sequence ID" value="NZ_JAUFQI010000001.1"/>
</dbReference>
<reference evidence="11" key="1">
    <citation type="journal article" date="2019" name="Int. J. Syst. Evol. Microbiol.">
        <title>The Global Catalogue of Microorganisms (GCM) 10K type strain sequencing project: providing services to taxonomists for standard genome sequencing and annotation.</title>
        <authorList>
            <consortium name="The Broad Institute Genomics Platform"/>
            <consortium name="The Broad Institute Genome Sequencing Center for Infectious Disease"/>
            <person name="Wu L."/>
            <person name="Ma J."/>
        </authorList>
    </citation>
    <scope>NUCLEOTIDE SEQUENCE [LARGE SCALE GENOMIC DNA]</scope>
    <source>
        <strain evidence="11">CECT 8288</strain>
    </source>
</reference>
<comment type="pathway">
    <text evidence="2">Cofactor biosynthesis; ubiquinone biosynthesis.</text>
</comment>
<keyword evidence="7 10" id="KW-0503">Monooxygenase</keyword>
<keyword evidence="6" id="KW-0560">Oxidoreductase</keyword>
<keyword evidence="8" id="KW-0812">Transmembrane</keyword>
<dbReference type="SUPFAM" id="SSF51905">
    <property type="entry name" value="FAD/NAD(P)-binding domain"/>
    <property type="match status" value="1"/>
</dbReference>
<comment type="cofactor">
    <cofactor evidence="1">
        <name>FAD</name>
        <dbReference type="ChEBI" id="CHEBI:57692"/>
    </cofactor>
</comment>
<comment type="caution">
    <text evidence="10">The sequence shown here is derived from an EMBL/GenBank/DDBJ whole genome shotgun (WGS) entry which is preliminary data.</text>
</comment>
<dbReference type="InterPro" id="IPR002938">
    <property type="entry name" value="FAD-bd"/>
</dbReference>
<name>A0ABV7WQP4_9GAMM</name>
<dbReference type="GO" id="GO:0004497">
    <property type="term" value="F:monooxygenase activity"/>
    <property type="evidence" value="ECO:0007669"/>
    <property type="project" value="UniProtKB-KW"/>
</dbReference>
<keyword evidence="8" id="KW-0472">Membrane</keyword>
<evidence type="ECO:0000259" key="9">
    <source>
        <dbReference type="Pfam" id="PF01494"/>
    </source>
</evidence>
<dbReference type="PANTHER" id="PTHR43876:SF8">
    <property type="entry name" value="2-OCTAPRENYL-6-METHOXYPHENOL HYDROXYLASE"/>
    <property type="match status" value="1"/>
</dbReference>
<evidence type="ECO:0000256" key="5">
    <source>
        <dbReference type="ARBA" id="ARBA00022827"/>
    </source>
</evidence>
<dbReference type="PANTHER" id="PTHR43876">
    <property type="entry name" value="UBIQUINONE BIOSYNTHESIS MONOOXYGENASE COQ6, MITOCHONDRIAL"/>
    <property type="match status" value="1"/>
</dbReference>
<sequence>MPTETESWKMEKYELVIVGGGMVGLTMALALRPMLELNAKITLIDPAPEPSDTDLASPSFDDRATALSKYSFNALAALGISTLDQHSSPIKAIEVSDRGHAGYHLMEATEQGLDQFGAVIANKTLGLLLWQKAKSLNIEYRFNQRVSTIKPDARGHTLSLSNEDKIHSQFVLLCDGGRSGLHHQLGLQETITNFQAHARIAIIKAKKPHAGTAYERFTQQGPIALLPFGDYSALVWTIPNDRYEKISQFDKSQSLAWLNEQVGQRLGLIEDISDWQDYPLVEKQLPVSISHGFLALGNAAATLHPVAGQGFNLAIRGMMRSAQTLNNAYRHNQAMPSFEQCQCLASELQKDQKTTALFSNRLISLFGSPQPAIQVGRGLGLNSLDRHPLLSQSFALAGMGLLQQAPGLI</sequence>
<accession>A0ABV7WQP4</accession>
<evidence type="ECO:0000256" key="4">
    <source>
        <dbReference type="ARBA" id="ARBA00022630"/>
    </source>
</evidence>
<evidence type="ECO:0000313" key="10">
    <source>
        <dbReference type="EMBL" id="MFC3701174.1"/>
    </source>
</evidence>
<proteinExistence type="inferred from homology"/>
<evidence type="ECO:0000256" key="1">
    <source>
        <dbReference type="ARBA" id="ARBA00001974"/>
    </source>
</evidence>
<dbReference type="Proteomes" id="UP001595710">
    <property type="component" value="Unassembled WGS sequence"/>
</dbReference>
<comment type="similarity">
    <text evidence="3">Belongs to the UbiH/COQ6 family.</text>
</comment>
<keyword evidence="4" id="KW-0285">Flavoprotein</keyword>
<dbReference type="NCBIfam" id="TIGR01988">
    <property type="entry name" value="Ubi-OHases"/>
    <property type="match status" value="1"/>
</dbReference>
<protein>
    <submittedName>
        <fullName evidence="10">FAD-dependent monooxygenase</fullName>
    </submittedName>
</protein>
<keyword evidence="11" id="KW-1185">Reference proteome</keyword>
<feature type="transmembrane region" description="Helical" evidence="8">
    <location>
        <begin position="12"/>
        <end position="31"/>
    </location>
</feature>
<evidence type="ECO:0000313" key="11">
    <source>
        <dbReference type="Proteomes" id="UP001595710"/>
    </source>
</evidence>
<dbReference type="PRINTS" id="PR00420">
    <property type="entry name" value="RNGMNOXGNASE"/>
</dbReference>
<dbReference type="EMBL" id="JBHRYN010000008">
    <property type="protein sequence ID" value="MFC3701174.1"/>
    <property type="molecule type" value="Genomic_DNA"/>
</dbReference>
<gene>
    <name evidence="10" type="ORF">ACFOND_05910</name>
</gene>
<dbReference type="InterPro" id="IPR051205">
    <property type="entry name" value="UbiH/COQ6_monooxygenase"/>
</dbReference>
<dbReference type="InterPro" id="IPR010971">
    <property type="entry name" value="UbiH/COQ6"/>
</dbReference>
<evidence type="ECO:0000256" key="2">
    <source>
        <dbReference type="ARBA" id="ARBA00004749"/>
    </source>
</evidence>
<feature type="domain" description="FAD-binding" evidence="9">
    <location>
        <begin position="13"/>
        <end position="330"/>
    </location>
</feature>
<keyword evidence="5" id="KW-0274">FAD</keyword>
<dbReference type="InterPro" id="IPR036188">
    <property type="entry name" value="FAD/NAD-bd_sf"/>
</dbReference>
<evidence type="ECO:0000256" key="8">
    <source>
        <dbReference type="SAM" id="Phobius"/>
    </source>
</evidence>
<dbReference type="Pfam" id="PF01494">
    <property type="entry name" value="FAD_binding_3"/>
    <property type="match status" value="1"/>
</dbReference>
<dbReference type="Gene3D" id="3.50.50.60">
    <property type="entry name" value="FAD/NAD(P)-binding domain"/>
    <property type="match status" value="2"/>
</dbReference>
<evidence type="ECO:0000256" key="6">
    <source>
        <dbReference type="ARBA" id="ARBA00023002"/>
    </source>
</evidence>
<keyword evidence="8" id="KW-1133">Transmembrane helix</keyword>
<evidence type="ECO:0000256" key="3">
    <source>
        <dbReference type="ARBA" id="ARBA00005349"/>
    </source>
</evidence>
<evidence type="ECO:0000256" key="7">
    <source>
        <dbReference type="ARBA" id="ARBA00023033"/>
    </source>
</evidence>